<sequence length="122" mass="13400">MTGSDKKPESKITMNFTGSVSGVAGEVHGNQININKRQDLSESMLEIQKIWKQFVQNSQSISLSPGEEAQVQAALVKINKNPTLRERFLSALKSGSTETLKEVFQHPAVNIGVAVYEGWTNP</sequence>
<name>A0ABY5AZ21_9CYAN</name>
<keyword evidence="1" id="KW-0614">Plasmid</keyword>
<reference evidence="1" key="1">
    <citation type="submission" date="2022-06" db="EMBL/GenBank/DDBJ databases">
        <title>Genome sequence of Phormidium yuhuli AB48 isolated from an industrial photobioreactor environment.</title>
        <authorList>
            <person name="Qiu Y."/>
            <person name="Noonan A.J.C."/>
            <person name="Dofher K."/>
            <person name="Koch M."/>
            <person name="Kieft B."/>
            <person name="Lin X."/>
            <person name="Ziels R.M."/>
            <person name="Hallam S.J."/>
        </authorList>
    </citation>
    <scope>NUCLEOTIDE SEQUENCE</scope>
    <source>
        <strain evidence="1">AB48</strain>
        <plasmid evidence="1">unnamed</plasmid>
    </source>
</reference>
<organism evidence="1 2">
    <name type="scientific">Phormidium yuhuli AB48</name>
    <dbReference type="NCBI Taxonomy" id="2940671"/>
    <lineage>
        <taxon>Bacteria</taxon>
        <taxon>Bacillati</taxon>
        <taxon>Cyanobacteriota</taxon>
        <taxon>Cyanophyceae</taxon>
        <taxon>Oscillatoriophycideae</taxon>
        <taxon>Oscillatoriales</taxon>
        <taxon>Oscillatoriaceae</taxon>
        <taxon>Phormidium</taxon>
        <taxon>Phormidium yuhuli</taxon>
    </lineage>
</organism>
<proteinExistence type="predicted"/>
<keyword evidence="2" id="KW-1185">Reference proteome</keyword>
<accession>A0ABY5AZ21</accession>
<dbReference type="RefSeq" id="WP_252665488.1">
    <property type="nucleotide sequence ID" value="NZ_CP098612.1"/>
</dbReference>
<geneLocation type="plasmid" evidence="1 2">
    <name>unnamed</name>
</geneLocation>
<evidence type="ECO:0000313" key="1">
    <source>
        <dbReference type="EMBL" id="USR93303.1"/>
    </source>
</evidence>
<gene>
    <name evidence="1" type="ORF">NEA10_20580</name>
</gene>
<dbReference type="EMBL" id="CP098612">
    <property type="protein sequence ID" value="USR93303.1"/>
    <property type="molecule type" value="Genomic_DNA"/>
</dbReference>
<protein>
    <submittedName>
        <fullName evidence="1">Uncharacterized protein</fullName>
    </submittedName>
</protein>
<evidence type="ECO:0000313" key="2">
    <source>
        <dbReference type="Proteomes" id="UP001056708"/>
    </source>
</evidence>
<dbReference type="Proteomes" id="UP001056708">
    <property type="component" value="Plasmid unnamed"/>
</dbReference>